<proteinExistence type="predicted"/>
<accession>A0A2D3TBD5</accession>
<dbReference type="InterPro" id="IPR002611">
    <property type="entry name" value="IstB_ATP-bd"/>
</dbReference>
<dbReference type="Gene3D" id="3.40.50.300">
    <property type="entry name" value="P-loop containing nucleotide triphosphate hydrolases"/>
    <property type="match status" value="1"/>
</dbReference>
<dbReference type="InterPro" id="IPR003593">
    <property type="entry name" value="AAA+_ATPase"/>
</dbReference>
<dbReference type="SUPFAM" id="SSF52540">
    <property type="entry name" value="P-loop containing nucleoside triphosphate hydrolases"/>
    <property type="match status" value="1"/>
</dbReference>
<dbReference type="RefSeq" id="WP_100096045.1">
    <property type="nucleotide sequence ID" value="NZ_CP017613.1"/>
</dbReference>
<reference evidence="3" key="2">
    <citation type="submission" date="2017-11" db="EMBL/GenBank/DDBJ databases">
        <title>PacBio sequencing of new strain of the secondary endosymbiont Candidatus Hamiltonella defensa.</title>
        <authorList>
            <person name="Strand M.R."/>
            <person name="Oliver K."/>
        </authorList>
    </citation>
    <scope>NUCLEOTIDE SEQUENCE [LARGE SCALE GENOMIC DNA]</scope>
    <source>
        <strain evidence="3">ZA17</strain>
    </source>
</reference>
<dbReference type="EMBL" id="CP017613">
    <property type="protein sequence ID" value="ATW33120.1"/>
    <property type="molecule type" value="Genomic_DNA"/>
</dbReference>
<name>A0A2D3TBD5_9ENTR</name>
<dbReference type="GO" id="GO:0005524">
    <property type="term" value="F:ATP binding"/>
    <property type="evidence" value="ECO:0007669"/>
    <property type="project" value="InterPro"/>
</dbReference>
<dbReference type="PANTHER" id="PTHR30050">
    <property type="entry name" value="CHROMOSOMAL REPLICATION INITIATOR PROTEIN DNAA"/>
    <property type="match status" value="1"/>
</dbReference>
<dbReference type="Proteomes" id="UP000229055">
    <property type="component" value="Chromosome"/>
</dbReference>
<dbReference type="PANTHER" id="PTHR30050:SF4">
    <property type="entry name" value="ATP-BINDING PROTEIN RV3427C IN INSERTION SEQUENCE-RELATED"/>
    <property type="match status" value="1"/>
</dbReference>
<protein>
    <recommendedName>
        <fullName evidence="1">AAA+ ATPase domain-containing protein</fullName>
    </recommendedName>
</protein>
<feature type="domain" description="AAA+ ATPase" evidence="1">
    <location>
        <begin position="149"/>
        <end position="280"/>
    </location>
</feature>
<organism evidence="2 3">
    <name type="scientific">Candidatus Williamhamiltonella defendens</name>
    <dbReference type="NCBI Taxonomy" id="138072"/>
    <lineage>
        <taxon>Bacteria</taxon>
        <taxon>Pseudomonadati</taxon>
        <taxon>Pseudomonadota</taxon>
        <taxon>Gammaproteobacteria</taxon>
        <taxon>Enterobacterales</taxon>
        <taxon>Enterobacteriaceae</taxon>
        <taxon>aphid secondary symbionts</taxon>
        <taxon>Candidatus Williamhamiltonella</taxon>
    </lineage>
</organism>
<dbReference type="AlphaFoldDB" id="A0A2D3TBD5"/>
<evidence type="ECO:0000313" key="3">
    <source>
        <dbReference type="Proteomes" id="UP000229055"/>
    </source>
</evidence>
<dbReference type="SMART" id="SM00382">
    <property type="entry name" value="AAA"/>
    <property type="match status" value="1"/>
</dbReference>
<evidence type="ECO:0000313" key="2">
    <source>
        <dbReference type="EMBL" id="ATW33120.1"/>
    </source>
</evidence>
<dbReference type="InterPro" id="IPR027417">
    <property type="entry name" value="P-loop_NTPase"/>
</dbReference>
<dbReference type="Pfam" id="PF01695">
    <property type="entry name" value="IstB_IS21"/>
    <property type="match status" value="1"/>
</dbReference>
<dbReference type="GO" id="GO:0006260">
    <property type="term" value="P:DNA replication"/>
    <property type="evidence" value="ECO:0007669"/>
    <property type="project" value="TreeGrafter"/>
</dbReference>
<gene>
    <name evidence="2" type="ORF">BJP43_01200</name>
</gene>
<evidence type="ECO:0000259" key="1">
    <source>
        <dbReference type="SMART" id="SM00382"/>
    </source>
</evidence>
<sequence>MAKRDYRPGHWKEPKMRERLQYIQDKLKTLNAPVETIAGTEVRVSKAECPEHGSFEQRCRTFKALPHVQTRTECPRCLETKMADMQNQVQAEQARKKQALIQTLLKNAHIPPRFEQACFESYQPVNAQARQCLAVCQRYAEHWPTRRSQGGGLVLCGRPGTGKNHLAVSMAKSLIQTHQASVLLTGALQMIRAVKNTWSKTAEKTETQVIQDYARPDLLVIDELGVQFGSDTEKIILFEILNTRYEQLKPSVLISNLAPAEMADCIGERVMDRMQEGGGGTLAFTWNSYRQQKSQCV</sequence>
<reference evidence="3" key="1">
    <citation type="submission" date="2016-10" db="EMBL/GenBank/DDBJ databases">
        <authorList>
            <person name="Chevignon G."/>
        </authorList>
    </citation>
    <scope>NUCLEOTIDE SEQUENCE [LARGE SCALE GENOMIC DNA]</scope>
    <source>
        <strain evidence="3">ZA17</strain>
    </source>
</reference>